<sequence length="166" mass="16084">MNRARFSSIVLACASVVALSACGGEDPSPVTAPSPSTAASATTGAPSLSPSAAAAADPATDKKLCESAKKISDDSRAAVVKAASSGADPTPALKKAYSEMAKGMAATVATGDSGSEVVTALTAFGTEAGKVATAADMATAADNPAFQQAGTKANAACQKVGVNLNF</sequence>
<accession>A0A1C5GYS5</accession>
<name>A0A1C5GYS5_9ACTN</name>
<proteinExistence type="predicted"/>
<protein>
    <recommendedName>
        <fullName evidence="5">Lipoprotein</fullName>
    </recommendedName>
</protein>
<dbReference type="RefSeq" id="WP_170839267.1">
    <property type="nucleotide sequence ID" value="NZ_FMDN01000002.1"/>
</dbReference>
<organism evidence="3 4">
    <name type="scientific">Micromonospora halophytica</name>
    <dbReference type="NCBI Taxonomy" id="47864"/>
    <lineage>
        <taxon>Bacteria</taxon>
        <taxon>Bacillati</taxon>
        <taxon>Actinomycetota</taxon>
        <taxon>Actinomycetes</taxon>
        <taxon>Micromonosporales</taxon>
        <taxon>Micromonosporaceae</taxon>
        <taxon>Micromonospora</taxon>
    </lineage>
</organism>
<gene>
    <name evidence="3" type="ORF">GA0070560_102332</name>
</gene>
<feature type="region of interest" description="Disordered" evidence="1">
    <location>
        <begin position="23"/>
        <end position="57"/>
    </location>
</feature>
<evidence type="ECO:0000313" key="3">
    <source>
        <dbReference type="EMBL" id="SCG38910.1"/>
    </source>
</evidence>
<dbReference type="PROSITE" id="PS51257">
    <property type="entry name" value="PROKAR_LIPOPROTEIN"/>
    <property type="match status" value="1"/>
</dbReference>
<keyword evidence="2" id="KW-0732">Signal</keyword>
<evidence type="ECO:0000313" key="4">
    <source>
        <dbReference type="Proteomes" id="UP000199408"/>
    </source>
</evidence>
<dbReference type="AlphaFoldDB" id="A0A1C5GYS5"/>
<dbReference type="EMBL" id="FMDN01000002">
    <property type="protein sequence ID" value="SCG38910.1"/>
    <property type="molecule type" value="Genomic_DNA"/>
</dbReference>
<evidence type="ECO:0000256" key="2">
    <source>
        <dbReference type="SAM" id="SignalP"/>
    </source>
</evidence>
<feature type="chain" id="PRO_5039537372" description="Lipoprotein" evidence="2">
    <location>
        <begin position="24"/>
        <end position="166"/>
    </location>
</feature>
<dbReference type="Proteomes" id="UP000199408">
    <property type="component" value="Unassembled WGS sequence"/>
</dbReference>
<reference evidence="4" key="1">
    <citation type="submission" date="2016-06" db="EMBL/GenBank/DDBJ databases">
        <authorList>
            <person name="Varghese N."/>
        </authorList>
    </citation>
    <scope>NUCLEOTIDE SEQUENCE [LARGE SCALE GENOMIC DNA]</scope>
    <source>
        <strain evidence="4">DSM 43171</strain>
    </source>
</reference>
<evidence type="ECO:0000256" key="1">
    <source>
        <dbReference type="SAM" id="MobiDB-lite"/>
    </source>
</evidence>
<evidence type="ECO:0008006" key="5">
    <source>
        <dbReference type="Google" id="ProtNLM"/>
    </source>
</evidence>
<feature type="signal peptide" evidence="2">
    <location>
        <begin position="1"/>
        <end position="23"/>
    </location>
</feature>
<keyword evidence="4" id="KW-1185">Reference proteome</keyword>